<accession>A0AA85JWY8</accession>
<dbReference type="Proteomes" id="UP000050795">
    <property type="component" value="Unassembled WGS sequence"/>
</dbReference>
<dbReference type="WBParaSite" id="TREG1_41880.1">
    <property type="protein sequence ID" value="TREG1_41880.1"/>
    <property type="gene ID" value="TREG1_41880"/>
</dbReference>
<evidence type="ECO:0000313" key="3">
    <source>
        <dbReference type="WBParaSite" id="TREG1_41880.2"/>
    </source>
</evidence>
<organism evidence="1 2">
    <name type="scientific">Trichobilharzia regenti</name>
    <name type="common">Nasal bird schistosome</name>
    <dbReference type="NCBI Taxonomy" id="157069"/>
    <lineage>
        <taxon>Eukaryota</taxon>
        <taxon>Metazoa</taxon>
        <taxon>Spiralia</taxon>
        <taxon>Lophotrochozoa</taxon>
        <taxon>Platyhelminthes</taxon>
        <taxon>Trematoda</taxon>
        <taxon>Digenea</taxon>
        <taxon>Strigeidida</taxon>
        <taxon>Schistosomatoidea</taxon>
        <taxon>Schistosomatidae</taxon>
        <taxon>Trichobilharzia</taxon>
    </lineage>
</organism>
<evidence type="ECO:0000313" key="2">
    <source>
        <dbReference type="WBParaSite" id="TREG1_41880.1"/>
    </source>
</evidence>
<dbReference type="WBParaSite" id="TREG1_41880.2">
    <property type="protein sequence ID" value="TREG1_41880.2"/>
    <property type="gene ID" value="TREG1_41880"/>
</dbReference>
<name>A0AA85JWY8_TRIRE</name>
<dbReference type="AlphaFoldDB" id="A0AA85JWY8"/>
<reference evidence="2 3" key="2">
    <citation type="submission" date="2023-11" db="UniProtKB">
        <authorList>
            <consortium name="WormBaseParasite"/>
        </authorList>
    </citation>
    <scope>IDENTIFICATION</scope>
</reference>
<keyword evidence="1" id="KW-1185">Reference proteome</keyword>
<sequence length="339" mass="39512">MNRLGKTSDLNEFLANITLMVAKTSVAIYLVKQTPSNISCYEFVKFLQHQYKKREQQKEAILNFCLLHKNKQLNQNSYDNEITIDKITEISNYMIYNSSRLKLIKFNLQNALILTNNQVVHQIKYSLHEILASSVNILIHAFKKSSKKGIICVKKMNYFIDLKEDVQTIFHLWVNKTMEHLKENSNNFIQCFTILKYFMIPDIVHSEADNNLWYSTTLELALILSSILSAHLNTKYQSGIVQFITGFINDALKIFNEIIKTLILQRGKVLLLRTSGCAQLVWILINLLKYFDCEIFNKTQTLKWIQILDKLFEIQQSSIGWMMKAPTVQLTGLMFITLY</sequence>
<proteinExistence type="predicted"/>
<evidence type="ECO:0000313" key="1">
    <source>
        <dbReference type="Proteomes" id="UP000050795"/>
    </source>
</evidence>
<reference evidence="1" key="1">
    <citation type="submission" date="2022-06" db="EMBL/GenBank/DDBJ databases">
        <authorList>
            <person name="Berger JAMES D."/>
            <person name="Berger JAMES D."/>
        </authorList>
    </citation>
    <scope>NUCLEOTIDE SEQUENCE [LARGE SCALE GENOMIC DNA]</scope>
</reference>
<protein>
    <submittedName>
        <fullName evidence="2 3">Transmembrane protein</fullName>
    </submittedName>
</protein>